<feature type="domain" description="DUF4817" evidence="2">
    <location>
        <begin position="12"/>
        <end position="57"/>
    </location>
</feature>
<evidence type="ECO:0000313" key="3">
    <source>
        <dbReference type="EMBL" id="KAJ8935753.1"/>
    </source>
</evidence>
<protein>
    <recommendedName>
        <fullName evidence="2">DUF4817 domain-containing protein</fullName>
    </recommendedName>
</protein>
<dbReference type="InterPro" id="IPR032135">
    <property type="entry name" value="DUF4817"/>
</dbReference>
<feature type="region of interest" description="Disordered" evidence="1">
    <location>
        <begin position="63"/>
        <end position="94"/>
    </location>
</feature>
<evidence type="ECO:0000256" key="1">
    <source>
        <dbReference type="SAM" id="MobiDB-lite"/>
    </source>
</evidence>
<gene>
    <name evidence="3" type="ORF">NQ318_000579</name>
</gene>
<reference evidence="3" key="1">
    <citation type="journal article" date="2023" name="Insect Mol. Biol.">
        <title>Genome sequencing provides insights into the evolution of gene families encoding plant cell wall-degrading enzymes in longhorned beetles.</title>
        <authorList>
            <person name="Shin N.R."/>
            <person name="Okamura Y."/>
            <person name="Kirsch R."/>
            <person name="Pauchet Y."/>
        </authorList>
    </citation>
    <scope>NUCLEOTIDE SEQUENCE</scope>
    <source>
        <strain evidence="3">AMC_N1</strain>
    </source>
</reference>
<proteinExistence type="predicted"/>
<name>A0AAV8XAF6_9CUCU</name>
<dbReference type="Proteomes" id="UP001162162">
    <property type="component" value="Unassembled WGS sequence"/>
</dbReference>
<organism evidence="3 4">
    <name type="scientific">Aromia moschata</name>
    <dbReference type="NCBI Taxonomy" id="1265417"/>
    <lineage>
        <taxon>Eukaryota</taxon>
        <taxon>Metazoa</taxon>
        <taxon>Ecdysozoa</taxon>
        <taxon>Arthropoda</taxon>
        <taxon>Hexapoda</taxon>
        <taxon>Insecta</taxon>
        <taxon>Pterygota</taxon>
        <taxon>Neoptera</taxon>
        <taxon>Endopterygota</taxon>
        <taxon>Coleoptera</taxon>
        <taxon>Polyphaga</taxon>
        <taxon>Cucujiformia</taxon>
        <taxon>Chrysomeloidea</taxon>
        <taxon>Cerambycidae</taxon>
        <taxon>Cerambycinae</taxon>
        <taxon>Callichromatini</taxon>
        <taxon>Aromia</taxon>
    </lineage>
</organism>
<evidence type="ECO:0000313" key="4">
    <source>
        <dbReference type="Proteomes" id="UP001162162"/>
    </source>
</evidence>
<evidence type="ECO:0000259" key="2">
    <source>
        <dbReference type="Pfam" id="PF16087"/>
    </source>
</evidence>
<feature type="compositionally biased region" description="Basic and acidic residues" evidence="1">
    <location>
        <begin position="63"/>
        <end position="75"/>
    </location>
</feature>
<keyword evidence="4" id="KW-1185">Reference proteome</keyword>
<dbReference type="Pfam" id="PF16087">
    <property type="entry name" value="DUF4817"/>
    <property type="match status" value="1"/>
</dbReference>
<accession>A0AAV8XAF6</accession>
<dbReference type="AlphaFoldDB" id="A0AAV8XAF6"/>
<dbReference type="EMBL" id="JAPWTK010000838">
    <property type="protein sequence ID" value="KAJ8935753.1"/>
    <property type="molecule type" value="Genomic_DNA"/>
</dbReference>
<feature type="compositionally biased region" description="Basic and acidic residues" evidence="1">
    <location>
        <begin position="82"/>
        <end position="94"/>
    </location>
</feature>
<comment type="caution">
    <text evidence="3">The sequence shown here is derived from an EMBL/GenBank/DDBJ whole genome shotgun (WGS) entry which is preliminary data.</text>
</comment>
<sequence length="144" mass="17151">MVNYSNFEMADMHFTYGCANSNVLNAQIIYAEQYPERRLPHRTPFTNIHQRLREFGKFEKRSRVSGRNREVRTEALEEDKPEQDNHQENKQCPKCKPFELKKKQRLYPYHFQWVEIDTVQASEIGPNEVIYSHKFVKETIGLTG</sequence>